<dbReference type="EMBL" id="FOKQ01000073">
    <property type="protein sequence ID" value="SFD37566.1"/>
    <property type="molecule type" value="Genomic_DNA"/>
</dbReference>
<proteinExistence type="predicted"/>
<accession>A0A1I1RT87</accession>
<dbReference type="eggNOG" id="COG3677">
    <property type="taxonomic scope" value="Bacteria"/>
</dbReference>
<evidence type="ECO:0000313" key="2">
    <source>
        <dbReference type="EMBL" id="SFD37566.1"/>
    </source>
</evidence>
<evidence type="ECO:0000259" key="1">
    <source>
        <dbReference type="Pfam" id="PF12762"/>
    </source>
</evidence>
<reference evidence="2 3" key="1">
    <citation type="submission" date="2016-10" db="EMBL/GenBank/DDBJ databases">
        <authorList>
            <person name="de Groot N.N."/>
        </authorList>
    </citation>
    <scope>NUCLEOTIDE SEQUENCE [LARGE SCALE GENOMIC DNA]</scope>
    <source>
        <strain evidence="2 3">AR67</strain>
    </source>
</reference>
<dbReference type="InterPro" id="IPR024445">
    <property type="entry name" value="Tnp_ISXO2-like"/>
</dbReference>
<protein>
    <submittedName>
        <fullName evidence="2">ISXO2-like transposase domain-containing protein</fullName>
    </submittedName>
</protein>
<dbReference type="AlphaFoldDB" id="A0A1I1RT87"/>
<organism evidence="2 3">
    <name type="scientific">Ruminococcus albus</name>
    <dbReference type="NCBI Taxonomy" id="1264"/>
    <lineage>
        <taxon>Bacteria</taxon>
        <taxon>Bacillati</taxon>
        <taxon>Bacillota</taxon>
        <taxon>Clostridia</taxon>
        <taxon>Eubacteriales</taxon>
        <taxon>Oscillospiraceae</taxon>
        <taxon>Ruminococcus</taxon>
    </lineage>
</organism>
<sequence length="83" mass="9719">MLEVFKKPLAQKYFHVFETYDPTSGQLNWMHKVISNFKAMIMGTYHGNKKIHAALYAAEYCYKFNRRKLGNSAYLRLLAALVQ</sequence>
<evidence type="ECO:0000313" key="3">
    <source>
        <dbReference type="Proteomes" id="UP000182192"/>
    </source>
</evidence>
<gene>
    <name evidence="2" type="ORF">SAMN02910406_03771</name>
</gene>
<dbReference type="Proteomes" id="UP000182192">
    <property type="component" value="Unassembled WGS sequence"/>
</dbReference>
<dbReference type="Pfam" id="PF12762">
    <property type="entry name" value="DDE_Tnp_IS1595"/>
    <property type="match status" value="1"/>
</dbReference>
<name>A0A1I1RT87_RUMAL</name>
<feature type="domain" description="ISXO2-like transposase" evidence="1">
    <location>
        <begin position="23"/>
        <end position="65"/>
    </location>
</feature>